<dbReference type="InterPro" id="IPR014729">
    <property type="entry name" value="Rossmann-like_a/b/a_fold"/>
</dbReference>
<dbReference type="eggNOG" id="COG0037">
    <property type="taxonomic scope" value="Bacteria"/>
</dbReference>
<evidence type="ECO:0000313" key="3">
    <source>
        <dbReference type="EMBL" id="AEV28000.1"/>
    </source>
</evidence>
<name>G8QTN5_SPHPG</name>
<evidence type="ECO:0000313" key="4">
    <source>
        <dbReference type="Proteomes" id="UP000005632"/>
    </source>
</evidence>
<dbReference type="Proteomes" id="UP000005632">
    <property type="component" value="Chromosome"/>
</dbReference>
<protein>
    <submittedName>
        <fullName evidence="3">Putative ATPase of the PP-loop superfamily implicated in cell cycle control</fullName>
    </submittedName>
</protein>
<dbReference type="GO" id="GO:0016740">
    <property type="term" value="F:transferase activity"/>
    <property type="evidence" value="ECO:0007669"/>
    <property type="project" value="UniProtKB-KW"/>
</dbReference>
<dbReference type="EMBL" id="CP003155">
    <property type="protein sequence ID" value="AEV28000.1"/>
    <property type="molecule type" value="Genomic_DNA"/>
</dbReference>
<sequence length="251" mass="29427">MAEEKESYLNLINGDIPPWVMRFVKQTGKTINTYSMVRENDSVLLSVSGGKDSLAMAMALSIRRKWLPVTYEIKALMINWIEHPIPEEYREKLATYFKALDIDFSIVDERQYPDSFKGEFNCYLCSRNRRRIMFEYCEEHGISLVAMGHHLDDLVETTMMNLCFRANFSTMLPVQPFFDGKIHIVRPMIQVHESVIKRMAEHYDFPVIKPVCPYDQSNVRARLKPIISELSHIDKLTREHVFNAHSFEPRM</sequence>
<keyword evidence="4" id="KW-1185">Reference proteome</keyword>
<dbReference type="CDD" id="cd24138">
    <property type="entry name" value="TtcA-like"/>
    <property type="match status" value="1"/>
</dbReference>
<evidence type="ECO:0000256" key="1">
    <source>
        <dbReference type="ARBA" id="ARBA00022679"/>
    </source>
</evidence>
<reference evidence="3 4" key="1">
    <citation type="submission" date="2011-11" db="EMBL/GenBank/DDBJ databases">
        <title>Complete sequence of Spirochaeta sp. grapes.</title>
        <authorList>
            <consortium name="US DOE Joint Genome Institute"/>
            <person name="Lucas S."/>
            <person name="Han J."/>
            <person name="Lapidus A."/>
            <person name="Cheng J.-F."/>
            <person name="Goodwin L."/>
            <person name="Pitluck S."/>
            <person name="Peters L."/>
            <person name="Ovchinnikova G."/>
            <person name="Munk A.C."/>
            <person name="Detter J.C."/>
            <person name="Han C."/>
            <person name="Tapia R."/>
            <person name="Land M."/>
            <person name="Hauser L."/>
            <person name="Kyrpides N."/>
            <person name="Ivanova N."/>
            <person name="Pagani I."/>
            <person name="Ritalahtilisa K."/>
            <person name="Loeffler F."/>
            <person name="Woyke T."/>
        </authorList>
    </citation>
    <scope>NUCLEOTIDE SEQUENCE [LARGE SCALE GENOMIC DNA]</scope>
    <source>
        <strain evidence="4">ATCC BAA-1885 / DSM 22778 / Grapes</strain>
    </source>
</reference>
<evidence type="ECO:0000259" key="2">
    <source>
        <dbReference type="Pfam" id="PF01171"/>
    </source>
</evidence>
<dbReference type="KEGG" id="sgp:SpiGrapes_0136"/>
<keyword evidence="1" id="KW-0808">Transferase</keyword>
<dbReference type="PANTHER" id="PTHR43686:SF1">
    <property type="entry name" value="AMINOTRAN_5 DOMAIN-CONTAINING PROTEIN"/>
    <property type="match status" value="1"/>
</dbReference>
<gene>
    <name evidence="3" type="ordered locus">SpiGrapes_0136</name>
</gene>
<dbReference type="Gene3D" id="3.40.50.620">
    <property type="entry name" value="HUPs"/>
    <property type="match status" value="1"/>
</dbReference>
<dbReference type="GO" id="GO:0008033">
    <property type="term" value="P:tRNA processing"/>
    <property type="evidence" value="ECO:0007669"/>
    <property type="project" value="InterPro"/>
</dbReference>
<dbReference type="AlphaFoldDB" id="G8QTN5"/>
<dbReference type="OrthoDB" id="9801054at2"/>
<proteinExistence type="predicted"/>
<dbReference type="Pfam" id="PF01171">
    <property type="entry name" value="ATP_bind_3"/>
    <property type="match status" value="1"/>
</dbReference>
<dbReference type="PANTHER" id="PTHR43686">
    <property type="entry name" value="SULFURTRANSFERASE-RELATED"/>
    <property type="match status" value="1"/>
</dbReference>
<organism evidence="3 4">
    <name type="scientific">Sphaerochaeta pleomorpha (strain ATCC BAA-1885 / DSM 22778 / Grapes)</name>
    <dbReference type="NCBI Taxonomy" id="158190"/>
    <lineage>
        <taxon>Bacteria</taxon>
        <taxon>Pseudomonadati</taxon>
        <taxon>Spirochaetota</taxon>
        <taxon>Spirochaetia</taxon>
        <taxon>Spirochaetales</taxon>
        <taxon>Sphaerochaetaceae</taxon>
        <taxon>Sphaerochaeta</taxon>
    </lineage>
</organism>
<dbReference type="InterPro" id="IPR035107">
    <property type="entry name" value="tRNA_thiolation_TtcA_Ctu1"/>
</dbReference>
<dbReference type="HOGENOM" id="CLU_026481_5_2_12"/>
<dbReference type="PIRSF" id="PIRSF004976">
    <property type="entry name" value="ATPase_YdaO"/>
    <property type="match status" value="1"/>
</dbReference>
<dbReference type="InterPro" id="IPR011063">
    <property type="entry name" value="TilS/TtcA_N"/>
</dbReference>
<dbReference type="SUPFAM" id="SSF52402">
    <property type="entry name" value="Adenine nucleotide alpha hydrolases-like"/>
    <property type="match status" value="1"/>
</dbReference>
<feature type="domain" description="tRNA(Ile)-lysidine/2-thiocytidine synthase N-terminal" evidence="2">
    <location>
        <begin position="43"/>
        <end position="209"/>
    </location>
</feature>
<accession>G8QTN5</accession>
<dbReference type="STRING" id="158190.SpiGrapes_0136"/>
<dbReference type="RefSeq" id="WP_014268849.1">
    <property type="nucleotide sequence ID" value="NC_016633.1"/>
</dbReference>